<reference evidence="4" key="2">
    <citation type="submission" date="2016-10" db="EMBL/GenBank/DDBJ databases">
        <authorList>
            <person name="Varghese N."/>
            <person name="Submissions S."/>
        </authorList>
    </citation>
    <scope>NUCLEOTIDE SEQUENCE [LARGE SCALE GENOMIC DNA]</scope>
    <source>
        <strain evidence="4">DSM 17908</strain>
    </source>
</reference>
<keyword evidence="5" id="KW-1185">Reference proteome</keyword>
<feature type="compositionally biased region" description="Basic and acidic residues" evidence="1">
    <location>
        <begin position="49"/>
        <end position="63"/>
    </location>
</feature>
<sequence>MAMNLNNSNDKWKKGIMALCIVLALSACDKKKEKPASSSLTETSQHSSATEHVEHQTKEDRNKPVQNLEQVISEKMNVYIKCYNSLDKSIHSSIVRYTSWVNDLGKGPTGNERIVYGIYPVTQERVTNCLSEIKKVAEMKPELKAIDSIAVNYIESSAKLVPEINLLADYYDQEDYKDDNFSKGKENHHHLMAGYQKFESVSAEFSQSIEKISDERQITFLQHIEKENGLTLDYYSLAILIDAKQINRMIEGDTFDTTQALAMVAELQNKVKSALPLVTKLKNEGGTSYMGYDALFREIDSYVKAAKERIRRVRDNVSYTDFEKRQLGTNSEWMVEGSVGKLIDKYNRFIDQFNRL</sequence>
<dbReference type="OrthoDB" id="8004422at2"/>
<reference evidence="3" key="1">
    <citation type="submission" date="2016-10" db="EMBL/GenBank/DDBJ databases">
        <authorList>
            <person name="de Groot N.N."/>
        </authorList>
    </citation>
    <scope>NUCLEOTIDE SEQUENCE [LARGE SCALE GENOMIC DNA]</scope>
    <source>
        <strain evidence="3">DSM 17908</strain>
    </source>
</reference>
<dbReference type="EMBL" id="NITY01000001">
    <property type="protein sequence ID" value="PHM46102.1"/>
    <property type="molecule type" value="Genomic_DNA"/>
</dbReference>
<feature type="compositionally biased region" description="Low complexity" evidence="1">
    <location>
        <begin position="37"/>
        <end position="48"/>
    </location>
</feature>
<dbReference type="AlphaFoldDB" id="A0A1I3J5V1"/>
<evidence type="ECO:0008006" key="6">
    <source>
        <dbReference type="Google" id="ProtNLM"/>
    </source>
</evidence>
<dbReference type="RefSeq" id="WP_092507497.1">
    <property type="nucleotide sequence ID" value="NZ_CAWNQB010000001.1"/>
</dbReference>
<evidence type="ECO:0000313" key="3">
    <source>
        <dbReference type="EMBL" id="SFI55486.1"/>
    </source>
</evidence>
<name>A0A1I3J5V1_9GAMM</name>
<evidence type="ECO:0000313" key="5">
    <source>
        <dbReference type="Proteomes" id="UP000224607"/>
    </source>
</evidence>
<accession>A0A1I3J5V1</accession>
<feature type="region of interest" description="Disordered" evidence="1">
    <location>
        <begin position="34"/>
        <end position="65"/>
    </location>
</feature>
<protein>
    <recommendedName>
        <fullName evidence="6">DUF3829 domain-containing protein</fullName>
    </recommendedName>
</protein>
<gene>
    <name evidence="3" type="ORF">SAMN05421680_10293</name>
    <name evidence="2" type="ORF">Xmau_00498</name>
</gene>
<dbReference type="InterPro" id="IPR024291">
    <property type="entry name" value="DUF3829"/>
</dbReference>
<dbReference type="Proteomes" id="UP000224607">
    <property type="component" value="Unassembled WGS sequence"/>
</dbReference>
<evidence type="ECO:0000313" key="4">
    <source>
        <dbReference type="Proteomes" id="UP000198919"/>
    </source>
</evidence>
<evidence type="ECO:0000313" key="2">
    <source>
        <dbReference type="EMBL" id="PHM46102.1"/>
    </source>
</evidence>
<evidence type="ECO:0000256" key="1">
    <source>
        <dbReference type="SAM" id="MobiDB-lite"/>
    </source>
</evidence>
<dbReference type="Pfam" id="PF12889">
    <property type="entry name" value="DUF3829"/>
    <property type="match status" value="1"/>
</dbReference>
<proteinExistence type="predicted"/>
<dbReference type="Proteomes" id="UP000198919">
    <property type="component" value="Unassembled WGS sequence"/>
</dbReference>
<reference evidence="2 5" key="3">
    <citation type="journal article" date="2017" name="Nat. Microbiol.">
        <title>Natural product diversity associated with the nematode symbionts Photorhabdus and Xenorhabdus.</title>
        <authorList>
            <person name="Tobias N.J."/>
            <person name="Wolff H."/>
            <person name="Djahanschiri B."/>
            <person name="Grundmann F."/>
            <person name="Kronenwerth M."/>
            <person name="Shi Y.M."/>
            <person name="Simonyi S."/>
            <person name="Grun P."/>
            <person name="Shapiro-Ilan D."/>
            <person name="Pidot S.J."/>
            <person name="Stinear T.P."/>
            <person name="Ebersberger I."/>
            <person name="Bode H.B."/>
        </authorList>
    </citation>
    <scope>NUCLEOTIDE SEQUENCE [LARGE SCALE GENOMIC DNA]</scope>
    <source>
        <strain evidence="2 5">DSM 17908</strain>
    </source>
</reference>
<dbReference type="EMBL" id="FORG01000002">
    <property type="protein sequence ID" value="SFI55486.1"/>
    <property type="molecule type" value="Genomic_DNA"/>
</dbReference>
<organism evidence="3 4">
    <name type="scientific">Xenorhabdus mauleonii</name>
    <dbReference type="NCBI Taxonomy" id="351675"/>
    <lineage>
        <taxon>Bacteria</taxon>
        <taxon>Pseudomonadati</taxon>
        <taxon>Pseudomonadota</taxon>
        <taxon>Gammaproteobacteria</taxon>
        <taxon>Enterobacterales</taxon>
        <taxon>Morganellaceae</taxon>
        <taxon>Xenorhabdus</taxon>
    </lineage>
</organism>